<evidence type="ECO:0000313" key="3">
    <source>
        <dbReference type="Proteomes" id="UP001501671"/>
    </source>
</evidence>
<dbReference type="Gene3D" id="3.40.50.1820">
    <property type="entry name" value="alpha/beta hydrolase"/>
    <property type="match status" value="1"/>
</dbReference>
<proteinExistence type="predicted"/>
<sequence>MQQTAADQPLVQGTEHWAYKGDIKLFLWAKKRVPGTGYKGTILFIHGSSWCSQPTFDLYVPGRPYSSVMDWFAARGFDSWCLDNEGYGRSDKHRDINFGIENGAEDLVAATDYILEHDKLQQLLLYGVSAGALKCALFSERFPERVARLALDAFVWTGEGSPTLAERRKTVPQLQKSNRRPFTREVIQAVFDRDLPGAAEPDMIEAFAQAAMALDTSVPTGTYLDMSTKLPMVDPARVTVPTIIMRGQYDGIAAIDDLIEFFRRLPNPDKHFAHMPGVAHASFQQTNYLLVYDVLHAFFSQHAPVFRG</sequence>
<dbReference type="InterPro" id="IPR022742">
    <property type="entry name" value="Hydrolase_4"/>
</dbReference>
<feature type="domain" description="Serine aminopeptidase S33" evidence="1">
    <location>
        <begin position="65"/>
        <end position="283"/>
    </location>
</feature>
<reference evidence="3" key="1">
    <citation type="journal article" date="2019" name="Int. J. Syst. Evol. Microbiol.">
        <title>The Global Catalogue of Microorganisms (GCM) 10K type strain sequencing project: providing services to taxonomists for standard genome sequencing and annotation.</title>
        <authorList>
            <consortium name="The Broad Institute Genomics Platform"/>
            <consortium name="The Broad Institute Genome Sequencing Center for Infectious Disease"/>
            <person name="Wu L."/>
            <person name="Ma J."/>
        </authorList>
    </citation>
    <scope>NUCLEOTIDE SEQUENCE [LARGE SCALE GENOMIC DNA]</scope>
    <source>
        <strain evidence="3">JCM 17666</strain>
    </source>
</reference>
<dbReference type="InterPro" id="IPR050228">
    <property type="entry name" value="Carboxylesterase_BioH"/>
</dbReference>
<dbReference type="RefSeq" id="WP_345251308.1">
    <property type="nucleotide sequence ID" value="NZ_BAABFO010000020.1"/>
</dbReference>
<evidence type="ECO:0000259" key="1">
    <source>
        <dbReference type="Pfam" id="PF12146"/>
    </source>
</evidence>
<name>A0ABP8HG53_9BURK</name>
<organism evidence="2 3">
    <name type="scientific">Pigmentiphaga soli</name>
    <dbReference type="NCBI Taxonomy" id="1007095"/>
    <lineage>
        <taxon>Bacteria</taxon>
        <taxon>Pseudomonadati</taxon>
        <taxon>Pseudomonadota</taxon>
        <taxon>Betaproteobacteria</taxon>
        <taxon>Burkholderiales</taxon>
        <taxon>Alcaligenaceae</taxon>
        <taxon>Pigmentiphaga</taxon>
    </lineage>
</organism>
<dbReference type="SUPFAM" id="SSF53474">
    <property type="entry name" value="alpha/beta-Hydrolases"/>
    <property type="match status" value="1"/>
</dbReference>
<gene>
    <name evidence="2" type="ORF">GCM10023144_36490</name>
</gene>
<evidence type="ECO:0000313" key="2">
    <source>
        <dbReference type="EMBL" id="GAA4338901.1"/>
    </source>
</evidence>
<comment type="caution">
    <text evidence="2">The sequence shown here is derived from an EMBL/GenBank/DDBJ whole genome shotgun (WGS) entry which is preliminary data.</text>
</comment>
<dbReference type="InterPro" id="IPR029058">
    <property type="entry name" value="AB_hydrolase_fold"/>
</dbReference>
<dbReference type="PANTHER" id="PTHR43194">
    <property type="entry name" value="HYDROLASE ALPHA/BETA FOLD FAMILY"/>
    <property type="match status" value="1"/>
</dbReference>
<keyword evidence="3" id="KW-1185">Reference proteome</keyword>
<dbReference type="Proteomes" id="UP001501671">
    <property type="component" value="Unassembled WGS sequence"/>
</dbReference>
<accession>A0ABP8HG53</accession>
<dbReference type="EMBL" id="BAABFO010000020">
    <property type="protein sequence ID" value="GAA4338901.1"/>
    <property type="molecule type" value="Genomic_DNA"/>
</dbReference>
<dbReference type="Pfam" id="PF12146">
    <property type="entry name" value="Hydrolase_4"/>
    <property type="match status" value="1"/>
</dbReference>
<protein>
    <recommendedName>
        <fullName evidence="1">Serine aminopeptidase S33 domain-containing protein</fullName>
    </recommendedName>
</protein>
<dbReference type="PANTHER" id="PTHR43194:SF2">
    <property type="entry name" value="PEROXISOMAL MEMBRANE PROTEIN LPX1"/>
    <property type="match status" value="1"/>
</dbReference>